<keyword evidence="1 3" id="KW-0378">Hydrolase</keyword>
<dbReference type="SUPFAM" id="SSF56317">
    <property type="entry name" value="Carbon-nitrogen hydrolase"/>
    <property type="match status" value="2"/>
</dbReference>
<dbReference type="CDD" id="cd07578">
    <property type="entry name" value="nitrilase_1_R1"/>
    <property type="match status" value="1"/>
</dbReference>
<dbReference type="PROSITE" id="PS50263">
    <property type="entry name" value="CN_HYDROLASE"/>
    <property type="match status" value="2"/>
</dbReference>
<dbReference type="Pfam" id="PF00795">
    <property type="entry name" value="CN_hydrolase"/>
    <property type="match status" value="2"/>
</dbReference>
<evidence type="ECO:0000313" key="3">
    <source>
        <dbReference type="EMBL" id="MBB3944205.1"/>
    </source>
</evidence>
<feature type="domain" description="CN hydrolase" evidence="2">
    <location>
        <begin position="293"/>
        <end position="542"/>
    </location>
</feature>
<feature type="domain" description="CN hydrolase" evidence="2">
    <location>
        <begin position="5"/>
        <end position="241"/>
    </location>
</feature>
<dbReference type="InterPro" id="IPR036526">
    <property type="entry name" value="C-N_Hydrolase_sf"/>
</dbReference>
<accession>A0A7W6C995</accession>
<dbReference type="PANTHER" id="PTHR43674">
    <property type="entry name" value="NITRILASE C965.09-RELATED"/>
    <property type="match status" value="1"/>
</dbReference>
<protein>
    <submittedName>
        <fullName evidence="3">Putative amidohydrolase</fullName>
    </submittedName>
</protein>
<dbReference type="EMBL" id="JACIDV010000001">
    <property type="protein sequence ID" value="MBB3944205.1"/>
    <property type="molecule type" value="Genomic_DNA"/>
</dbReference>
<keyword evidence="4" id="KW-1185">Reference proteome</keyword>
<organism evidence="3 4">
    <name type="scientific">Rhizobium skierniewicense</name>
    <dbReference type="NCBI Taxonomy" id="984260"/>
    <lineage>
        <taxon>Bacteria</taxon>
        <taxon>Pseudomonadati</taxon>
        <taxon>Pseudomonadota</taxon>
        <taxon>Alphaproteobacteria</taxon>
        <taxon>Hyphomicrobiales</taxon>
        <taxon>Rhizobiaceae</taxon>
        <taxon>Rhizobium/Agrobacterium group</taxon>
        <taxon>Rhizobium</taxon>
    </lineage>
</organism>
<evidence type="ECO:0000313" key="4">
    <source>
        <dbReference type="Proteomes" id="UP000565286"/>
    </source>
</evidence>
<dbReference type="PANTHER" id="PTHR43674:SF16">
    <property type="entry name" value="CARBON-NITROGEN FAMILY, PUTATIVE (AFU_ORTHOLOGUE AFUA_5G02350)-RELATED"/>
    <property type="match status" value="1"/>
</dbReference>
<dbReference type="Gene3D" id="3.60.110.10">
    <property type="entry name" value="Carbon-nitrogen hydrolase"/>
    <property type="match status" value="2"/>
</dbReference>
<name>A0A7W6C995_9HYPH</name>
<dbReference type="InterPro" id="IPR003010">
    <property type="entry name" value="C-N_Hydrolase"/>
</dbReference>
<dbReference type="RefSeq" id="WP_183893135.1">
    <property type="nucleotide sequence ID" value="NZ_JACIDV010000001.1"/>
</dbReference>
<dbReference type="InterPro" id="IPR050345">
    <property type="entry name" value="Aliph_Amidase/BUP"/>
</dbReference>
<evidence type="ECO:0000256" key="1">
    <source>
        <dbReference type="ARBA" id="ARBA00022801"/>
    </source>
</evidence>
<dbReference type="AlphaFoldDB" id="A0A7W6C995"/>
<reference evidence="3 4" key="1">
    <citation type="submission" date="2020-08" db="EMBL/GenBank/DDBJ databases">
        <title>Genomic Encyclopedia of Type Strains, Phase IV (KMG-IV): sequencing the most valuable type-strain genomes for metagenomic binning, comparative biology and taxonomic classification.</title>
        <authorList>
            <person name="Goeker M."/>
        </authorList>
    </citation>
    <scope>NUCLEOTIDE SEQUENCE [LARGE SCALE GENOMIC DNA]</scope>
    <source>
        <strain evidence="3 4">DSM 26438</strain>
    </source>
</reference>
<sequence length="581" mass="63571">MTAPFKAAAVQFEPHFGEKKRNIDVLLALVENAAKAGAKLITTPEMGTTGYCWYDRAEVSGFVETVPGPSTDRFAELARRYDCYIVIGLPEVDPQTDLYYNSAALIGPEGVVGVHRKTHPYISEPKWAASGDLGHRVFETRIGRIAMLICMDIHFIETARLVALGGADVICHISNWLAERTPAPYWISRAYENGCYLMESNRWGLERGVQFSGGSCIIGPEAEMMDVVDDGDGIAYGVIEPARSRKRQVAGEPVMRQRRPELYMDLMTNTFAWNPGQFFRLYGHRPIADGRVGRVAVGEFTPTSDITANLISMTDLAEDAKAQGAELIVFPAFALTGLTAPGETATSSSHPAIHAIATLSERLDICIIAGFAEASDGERFCSAIIARPKMPITTYRQIHLTEDEKTWATPGDEFCVFDLPLGRVGVLIGHDGVFPEAGRVLALRGCDLICCPSSISDGFHFGHPGSSVRQPDPIPSGADPVHWHHYRVRAGENNCYFAFSNTKTAGNKSAGLSGIFGPDTFAFPRKEAIVLDGELAVADIDLSSTSPTYPTNVTRRKDLVLMRQPHHYLPLVMTGRKPDHQ</sequence>
<dbReference type="Proteomes" id="UP000565286">
    <property type="component" value="Unassembled WGS sequence"/>
</dbReference>
<gene>
    <name evidence="3" type="ORF">GGQ73_000128</name>
</gene>
<comment type="caution">
    <text evidence="3">The sequence shown here is derived from an EMBL/GenBank/DDBJ whole genome shotgun (WGS) entry which is preliminary data.</text>
</comment>
<proteinExistence type="predicted"/>
<evidence type="ECO:0000259" key="2">
    <source>
        <dbReference type="PROSITE" id="PS50263"/>
    </source>
</evidence>
<dbReference type="GO" id="GO:0016811">
    <property type="term" value="F:hydrolase activity, acting on carbon-nitrogen (but not peptide) bonds, in linear amides"/>
    <property type="evidence" value="ECO:0007669"/>
    <property type="project" value="TreeGrafter"/>
</dbReference>